<dbReference type="EMBL" id="CAJOBE010001444">
    <property type="protein sequence ID" value="CAF3744430.1"/>
    <property type="molecule type" value="Genomic_DNA"/>
</dbReference>
<dbReference type="EMBL" id="CAJNOO010000064">
    <property type="protein sequence ID" value="CAF0780387.1"/>
    <property type="molecule type" value="Genomic_DNA"/>
</dbReference>
<dbReference type="InterPro" id="IPR052981">
    <property type="entry name" value="Ingression_C2_domain"/>
</dbReference>
<reference evidence="4" key="1">
    <citation type="submission" date="2021-02" db="EMBL/GenBank/DDBJ databases">
        <authorList>
            <person name="Nowell W R."/>
        </authorList>
    </citation>
    <scope>NUCLEOTIDE SEQUENCE</scope>
</reference>
<evidence type="ECO:0000313" key="2">
    <source>
        <dbReference type="EMBL" id="CAF0780387.1"/>
    </source>
</evidence>
<dbReference type="Proteomes" id="UP000663889">
    <property type="component" value="Unassembled WGS sequence"/>
</dbReference>
<dbReference type="PANTHER" id="PTHR47052:SF3">
    <property type="entry name" value="INGRESSION PROTEIN 1"/>
    <property type="match status" value="1"/>
</dbReference>
<dbReference type="InterPro" id="IPR000008">
    <property type="entry name" value="C2_dom"/>
</dbReference>
<evidence type="ECO:0000313" key="3">
    <source>
        <dbReference type="EMBL" id="CAF0792775.1"/>
    </source>
</evidence>
<organism evidence="4 6">
    <name type="scientific">Rotaria sordida</name>
    <dbReference type="NCBI Taxonomy" id="392033"/>
    <lineage>
        <taxon>Eukaryota</taxon>
        <taxon>Metazoa</taxon>
        <taxon>Spiralia</taxon>
        <taxon>Gnathifera</taxon>
        <taxon>Rotifera</taxon>
        <taxon>Eurotatoria</taxon>
        <taxon>Bdelloidea</taxon>
        <taxon>Philodinida</taxon>
        <taxon>Philodinidae</taxon>
        <taxon>Rotaria</taxon>
    </lineage>
</organism>
<evidence type="ECO:0000313" key="4">
    <source>
        <dbReference type="EMBL" id="CAF3652592.1"/>
    </source>
</evidence>
<sequence>MAQGHLHVAMMEAAKPIVKDTVYFKNPCLELYTDEKNKQKVSVFRDVQRPVWNETFDFDVWPNNENLHINVHENNEGKKGDLIGSAQISLDDVIKNGHFENWIKLTGFPGDDNQGDVHIRMTYEQKNQ</sequence>
<dbReference type="Proteomes" id="UP000663874">
    <property type="component" value="Unassembled WGS sequence"/>
</dbReference>
<dbReference type="CDD" id="cd00030">
    <property type="entry name" value="C2"/>
    <property type="match status" value="1"/>
</dbReference>
<dbReference type="PROSITE" id="PS50004">
    <property type="entry name" value="C2"/>
    <property type="match status" value="1"/>
</dbReference>
<dbReference type="EMBL" id="CAJOAX010000803">
    <property type="protein sequence ID" value="CAF3652592.1"/>
    <property type="molecule type" value="Genomic_DNA"/>
</dbReference>
<accession>A0A818RKU9</accession>
<comment type="caution">
    <text evidence="4">The sequence shown here is derived from an EMBL/GenBank/DDBJ whole genome shotgun (WGS) entry which is preliminary data.</text>
</comment>
<feature type="domain" description="C2" evidence="1">
    <location>
        <begin position="1"/>
        <end position="103"/>
    </location>
</feature>
<evidence type="ECO:0000259" key="1">
    <source>
        <dbReference type="PROSITE" id="PS50004"/>
    </source>
</evidence>
<protein>
    <recommendedName>
        <fullName evidence="1">C2 domain-containing protein</fullName>
    </recommendedName>
</protein>
<proteinExistence type="predicted"/>
<name>A0A818RKU9_9BILA</name>
<dbReference type="PANTHER" id="PTHR47052">
    <property type="entry name" value="CONSERVED SERINE PROLINE-RICH PROTEIN (AFU_ORTHOLOGUE AFUA_2G01790)"/>
    <property type="match status" value="1"/>
</dbReference>
<dbReference type="Gene3D" id="2.60.40.150">
    <property type="entry name" value="C2 domain"/>
    <property type="match status" value="1"/>
</dbReference>
<gene>
    <name evidence="5" type="ORF">FNK824_LOCUS11881</name>
    <name evidence="4" type="ORF">OTI717_LOCUS9455</name>
    <name evidence="2" type="ORF">RFH988_LOCUS2865</name>
    <name evidence="3" type="ORF">SEV965_LOCUS232</name>
</gene>
<dbReference type="SUPFAM" id="SSF49562">
    <property type="entry name" value="C2 domain (Calcium/lipid-binding domain, CaLB)"/>
    <property type="match status" value="1"/>
</dbReference>
<evidence type="ECO:0000313" key="5">
    <source>
        <dbReference type="EMBL" id="CAF3744430.1"/>
    </source>
</evidence>
<dbReference type="Pfam" id="PF00168">
    <property type="entry name" value="C2"/>
    <property type="match status" value="1"/>
</dbReference>
<evidence type="ECO:0000313" key="6">
    <source>
        <dbReference type="Proteomes" id="UP000663823"/>
    </source>
</evidence>
<dbReference type="OrthoDB" id="270970at2759"/>
<dbReference type="Proteomes" id="UP000663882">
    <property type="component" value="Unassembled WGS sequence"/>
</dbReference>
<dbReference type="EMBL" id="CAJNOU010000003">
    <property type="protein sequence ID" value="CAF0792775.1"/>
    <property type="molecule type" value="Genomic_DNA"/>
</dbReference>
<dbReference type="AlphaFoldDB" id="A0A818RKU9"/>
<dbReference type="SMART" id="SM00239">
    <property type="entry name" value="C2"/>
    <property type="match status" value="1"/>
</dbReference>
<dbReference type="Proteomes" id="UP000663823">
    <property type="component" value="Unassembled WGS sequence"/>
</dbReference>
<dbReference type="InterPro" id="IPR035892">
    <property type="entry name" value="C2_domain_sf"/>
</dbReference>